<proteinExistence type="predicted"/>
<evidence type="ECO:0000256" key="2">
    <source>
        <dbReference type="SAM" id="SignalP"/>
    </source>
</evidence>
<sequence precursor="true">MRRTVQFNRFVLAFLAVGVTATSASADWHTFWHNMNVGYHRNNAWPDPFNEVDAMQVVQPFEIMKHNGWRLHNTIGHELFREGDGALLASGSRRVQWIATQAPSAHRELFVMRGLTPEETQSRIASVHQTLASLNLQGQTPAVMVTDVEPGTSSGAWATKVSREWLEGMPAPRLPQVSASGNNSVATPSGQ</sequence>
<reference evidence="3 4" key="1">
    <citation type="submission" date="2019-02" db="EMBL/GenBank/DDBJ databases">
        <title>Deep-cultivation of Planctomycetes and their phenomic and genomic characterization uncovers novel biology.</title>
        <authorList>
            <person name="Wiegand S."/>
            <person name="Jogler M."/>
            <person name="Boedeker C."/>
            <person name="Pinto D."/>
            <person name="Vollmers J."/>
            <person name="Rivas-Marin E."/>
            <person name="Kohn T."/>
            <person name="Peeters S.H."/>
            <person name="Heuer A."/>
            <person name="Rast P."/>
            <person name="Oberbeckmann S."/>
            <person name="Bunk B."/>
            <person name="Jeske O."/>
            <person name="Meyerdierks A."/>
            <person name="Storesund J.E."/>
            <person name="Kallscheuer N."/>
            <person name="Luecker S."/>
            <person name="Lage O.M."/>
            <person name="Pohl T."/>
            <person name="Merkel B.J."/>
            <person name="Hornburger P."/>
            <person name="Mueller R.-W."/>
            <person name="Bruemmer F."/>
            <person name="Labrenz M."/>
            <person name="Spormann A.M."/>
            <person name="Op Den Camp H."/>
            <person name="Overmann J."/>
            <person name="Amann R."/>
            <person name="Jetten M.S.M."/>
            <person name="Mascher T."/>
            <person name="Medema M.H."/>
            <person name="Devos D.P."/>
            <person name="Kaster A.-K."/>
            <person name="Ovreas L."/>
            <person name="Rohde M."/>
            <person name="Galperin M.Y."/>
            <person name="Jogler C."/>
        </authorList>
    </citation>
    <scope>NUCLEOTIDE SEQUENCE [LARGE SCALE GENOMIC DNA]</scope>
    <source>
        <strain evidence="3 4">Poly51</strain>
    </source>
</reference>
<keyword evidence="4" id="KW-1185">Reference proteome</keyword>
<protein>
    <submittedName>
        <fullName evidence="3">Uncharacterized protein</fullName>
    </submittedName>
</protein>
<accession>A0A5C6F8J5</accession>
<feature type="chain" id="PRO_5022963672" evidence="2">
    <location>
        <begin position="27"/>
        <end position="191"/>
    </location>
</feature>
<evidence type="ECO:0000313" key="3">
    <source>
        <dbReference type="EMBL" id="TWU56930.1"/>
    </source>
</evidence>
<feature type="signal peptide" evidence="2">
    <location>
        <begin position="1"/>
        <end position="26"/>
    </location>
</feature>
<keyword evidence="2" id="KW-0732">Signal</keyword>
<comment type="caution">
    <text evidence="3">The sequence shown here is derived from an EMBL/GenBank/DDBJ whole genome shotgun (WGS) entry which is preliminary data.</text>
</comment>
<evidence type="ECO:0000256" key="1">
    <source>
        <dbReference type="SAM" id="MobiDB-lite"/>
    </source>
</evidence>
<evidence type="ECO:0000313" key="4">
    <source>
        <dbReference type="Proteomes" id="UP000318288"/>
    </source>
</evidence>
<feature type="compositionally biased region" description="Polar residues" evidence="1">
    <location>
        <begin position="177"/>
        <end position="191"/>
    </location>
</feature>
<dbReference type="OrthoDB" id="213409at2"/>
<dbReference type="AlphaFoldDB" id="A0A5C6F8J5"/>
<gene>
    <name evidence="3" type="ORF">Poly51_28480</name>
</gene>
<dbReference type="RefSeq" id="WP_146458329.1">
    <property type="nucleotide sequence ID" value="NZ_SJPW01000003.1"/>
</dbReference>
<dbReference type="EMBL" id="SJPW01000003">
    <property type="protein sequence ID" value="TWU56930.1"/>
    <property type="molecule type" value="Genomic_DNA"/>
</dbReference>
<name>A0A5C6F8J5_9BACT</name>
<organism evidence="3 4">
    <name type="scientific">Rubripirellula tenax</name>
    <dbReference type="NCBI Taxonomy" id="2528015"/>
    <lineage>
        <taxon>Bacteria</taxon>
        <taxon>Pseudomonadati</taxon>
        <taxon>Planctomycetota</taxon>
        <taxon>Planctomycetia</taxon>
        <taxon>Pirellulales</taxon>
        <taxon>Pirellulaceae</taxon>
        <taxon>Rubripirellula</taxon>
    </lineage>
</organism>
<feature type="region of interest" description="Disordered" evidence="1">
    <location>
        <begin position="171"/>
        <end position="191"/>
    </location>
</feature>
<dbReference type="Proteomes" id="UP000318288">
    <property type="component" value="Unassembled WGS sequence"/>
</dbReference>